<gene>
    <name evidence="1" type="ORF">EYH37_04775</name>
</gene>
<dbReference type="EMBL" id="DQVE01000049">
    <property type="protein sequence ID" value="HIP98658.1"/>
    <property type="molecule type" value="Genomic_DNA"/>
</dbReference>
<comment type="caution">
    <text evidence="1">The sequence shown here is derived from an EMBL/GenBank/DDBJ whole genome shotgun (WGS) entry which is preliminary data.</text>
</comment>
<dbReference type="InterPro" id="IPR018665">
    <property type="entry name" value="DUF2122_RecB-nuclease-rel"/>
</dbReference>
<evidence type="ECO:0000313" key="1">
    <source>
        <dbReference type="EMBL" id="HIP98658.1"/>
    </source>
</evidence>
<dbReference type="AlphaFoldDB" id="A0A9D0YPR9"/>
<accession>A0A9D0YPR9</accession>
<dbReference type="Pfam" id="PF09895">
    <property type="entry name" value="DUF2122"/>
    <property type="match status" value="1"/>
</dbReference>
<dbReference type="Proteomes" id="UP000606463">
    <property type="component" value="Unassembled WGS sequence"/>
</dbReference>
<proteinExistence type="predicted"/>
<reference evidence="1" key="1">
    <citation type="journal article" date="2020" name="ISME J.">
        <title>Gammaproteobacteria mediating utilization of methyl-, sulfur- and petroleum organic compounds in deep ocean hydrothermal plumes.</title>
        <authorList>
            <person name="Zhou Z."/>
            <person name="Liu Y."/>
            <person name="Pan J."/>
            <person name="Cron B.R."/>
            <person name="Toner B.M."/>
            <person name="Anantharaman K."/>
            <person name="Breier J.A."/>
            <person name="Dick G.J."/>
            <person name="Li M."/>
        </authorList>
    </citation>
    <scope>NUCLEOTIDE SEQUENCE</scope>
    <source>
        <strain evidence="1">SZUA-1501</strain>
    </source>
</reference>
<name>A0A9D0YPR9_AQUAO</name>
<protein>
    <submittedName>
        <fullName evidence="1">Uncharacterized protein</fullName>
    </submittedName>
</protein>
<evidence type="ECO:0000313" key="2">
    <source>
        <dbReference type="Proteomes" id="UP000606463"/>
    </source>
</evidence>
<sequence>MFVVFHNFASQIKLEEMARTALAYGAKLVVVSKATGMAAQAGIPTVSRLVFEKGGRLLVTHTLEEALELLKPKKVYLITDLAQEELNKEEIEEGNAYVFFGNYPIRKEEALGEKRYISPKGVSEVAQVCLLFERK</sequence>
<organism evidence="1 2">
    <name type="scientific">Aquifex aeolicus</name>
    <dbReference type="NCBI Taxonomy" id="63363"/>
    <lineage>
        <taxon>Bacteria</taxon>
        <taxon>Pseudomonadati</taxon>
        <taxon>Aquificota</taxon>
        <taxon>Aquificia</taxon>
        <taxon>Aquificales</taxon>
        <taxon>Aquificaceae</taxon>
        <taxon>Aquifex</taxon>
    </lineage>
</organism>